<dbReference type="AlphaFoldDB" id="A0A7S3F0L5"/>
<dbReference type="Gene3D" id="3.20.20.80">
    <property type="entry name" value="Glycosidases"/>
    <property type="match status" value="1"/>
</dbReference>
<accession>A0A7S3F0L5</accession>
<sequence length="213" mass="24669">MAMPDAVAPLHTYGDPEAQAVMPRVLAMYFPQFHQDPLNDRLWGIGFTDWDNLREAPTKNRRGHPLAHPTEFGYYDLKDATIRQRQGTLARQSGVDGFVYHHYYFYDDGNPGPNLHEPLMRMLQDGHPDLPFCLHWCNHDWNSTWVQPMADGTMTHVSMTHGSKANVGGRHRRRLVHPLGELLQQQSLPSQPVRPSSEWDSRIRAHYAWLRRL</sequence>
<organism evidence="1">
    <name type="scientific">Haptolina ericina</name>
    <dbReference type="NCBI Taxonomy" id="156174"/>
    <lineage>
        <taxon>Eukaryota</taxon>
        <taxon>Haptista</taxon>
        <taxon>Haptophyta</taxon>
        <taxon>Prymnesiophyceae</taxon>
        <taxon>Prymnesiales</taxon>
        <taxon>Prymnesiaceae</taxon>
        <taxon>Haptolina</taxon>
    </lineage>
</organism>
<proteinExistence type="predicted"/>
<dbReference type="EMBL" id="HBHX01036649">
    <property type="protein sequence ID" value="CAE0119668.1"/>
    <property type="molecule type" value="Transcribed_RNA"/>
</dbReference>
<dbReference type="PANTHER" id="PTHR41244">
    <property type="entry name" value="RHAMNAN SYNTHESIS F"/>
    <property type="match status" value="1"/>
</dbReference>
<gene>
    <name evidence="1" type="ORF">HERI1096_LOCUS20369</name>
</gene>
<reference evidence="1" key="1">
    <citation type="submission" date="2021-01" db="EMBL/GenBank/DDBJ databases">
        <authorList>
            <person name="Corre E."/>
            <person name="Pelletier E."/>
            <person name="Niang G."/>
            <person name="Scheremetjew M."/>
            <person name="Finn R."/>
            <person name="Kale V."/>
            <person name="Holt S."/>
            <person name="Cochrane G."/>
            <person name="Meng A."/>
            <person name="Brown T."/>
            <person name="Cohen L."/>
        </authorList>
    </citation>
    <scope>NUCLEOTIDE SEQUENCE</scope>
    <source>
        <strain evidence="1">CCMP281</strain>
    </source>
</reference>
<dbReference type="InterPro" id="IPR032719">
    <property type="entry name" value="WbsX"/>
</dbReference>
<name>A0A7S3F0L5_9EUKA</name>
<dbReference type="PANTHER" id="PTHR41244:SF1">
    <property type="entry name" value="GLYCOSYLTRANSFERASE"/>
    <property type="match status" value="1"/>
</dbReference>
<protein>
    <submittedName>
        <fullName evidence="1">Uncharacterized protein</fullName>
    </submittedName>
</protein>
<dbReference type="Pfam" id="PF14307">
    <property type="entry name" value="Glyco_tran_WbsX"/>
    <property type="match status" value="1"/>
</dbReference>
<evidence type="ECO:0000313" key="1">
    <source>
        <dbReference type="EMBL" id="CAE0119668.1"/>
    </source>
</evidence>